<gene>
    <name evidence="7" type="ORF">CUV01_15360</name>
</gene>
<evidence type="ECO:0000256" key="3">
    <source>
        <dbReference type="ARBA" id="ARBA00022692"/>
    </source>
</evidence>
<evidence type="ECO:0000313" key="7">
    <source>
        <dbReference type="EMBL" id="AUH34574.1"/>
    </source>
</evidence>
<dbReference type="Proteomes" id="UP000233742">
    <property type="component" value="Chromosome"/>
</dbReference>
<evidence type="ECO:0000256" key="5">
    <source>
        <dbReference type="ARBA" id="ARBA00023136"/>
    </source>
</evidence>
<protein>
    <submittedName>
        <fullName evidence="7">Lysoplasmalogenase</fullName>
    </submittedName>
</protein>
<keyword evidence="4 6" id="KW-1133">Transmembrane helix</keyword>
<dbReference type="PANTHER" id="PTHR31885:SF6">
    <property type="entry name" value="GH04784P"/>
    <property type="match status" value="1"/>
</dbReference>
<keyword evidence="3 6" id="KW-0812">Transmembrane</keyword>
<dbReference type="PANTHER" id="PTHR31885">
    <property type="entry name" value="GH04784P"/>
    <property type="match status" value="1"/>
</dbReference>
<accession>A0A2K9EZ35</accession>
<feature type="transmembrane region" description="Helical" evidence="6">
    <location>
        <begin position="124"/>
        <end position="144"/>
    </location>
</feature>
<dbReference type="KEGG" id="paro:CUV01_15360"/>
<dbReference type="InterPro" id="IPR012506">
    <property type="entry name" value="TMEM86B-like"/>
</dbReference>
<organism evidence="7 8">
    <name type="scientific">Paracoccus tegillarcae</name>
    <dbReference type="NCBI Taxonomy" id="1529068"/>
    <lineage>
        <taxon>Bacteria</taxon>
        <taxon>Pseudomonadati</taxon>
        <taxon>Pseudomonadota</taxon>
        <taxon>Alphaproteobacteria</taxon>
        <taxon>Rhodobacterales</taxon>
        <taxon>Paracoccaceae</taxon>
        <taxon>Paracoccus</taxon>
    </lineage>
</organism>
<dbReference type="GO" id="GO:0016020">
    <property type="term" value="C:membrane"/>
    <property type="evidence" value="ECO:0007669"/>
    <property type="project" value="UniProtKB-SubCell"/>
</dbReference>
<dbReference type="EMBL" id="CP025408">
    <property type="protein sequence ID" value="AUH34574.1"/>
    <property type="molecule type" value="Genomic_DNA"/>
</dbReference>
<feature type="transmembrane region" description="Helical" evidence="6">
    <location>
        <begin position="176"/>
        <end position="197"/>
    </location>
</feature>
<comment type="similarity">
    <text evidence="2">Belongs to the TMEM86 family.</text>
</comment>
<feature type="transmembrane region" description="Helical" evidence="6">
    <location>
        <begin position="95"/>
        <end position="112"/>
    </location>
</feature>
<feature type="transmembrane region" description="Helical" evidence="6">
    <location>
        <begin position="60"/>
        <end position="83"/>
    </location>
</feature>
<name>A0A2K9EZ35_9RHOB</name>
<evidence type="ECO:0000256" key="4">
    <source>
        <dbReference type="ARBA" id="ARBA00022989"/>
    </source>
</evidence>
<reference evidence="7 8" key="1">
    <citation type="submission" date="2017-12" db="EMBL/GenBank/DDBJ databases">
        <authorList>
            <person name="Hurst M.R.H."/>
        </authorList>
    </citation>
    <scope>NUCLEOTIDE SEQUENCE [LARGE SCALE GENOMIC DNA]</scope>
    <source>
        <strain evidence="7 8">BM15</strain>
    </source>
</reference>
<feature type="transmembrane region" description="Helical" evidence="6">
    <location>
        <begin position="17"/>
        <end position="40"/>
    </location>
</feature>
<dbReference type="GO" id="GO:0016787">
    <property type="term" value="F:hydrolase activity"/>
    <property type="evidence" value="ECO:0007669"/>
    <property type="project" value="TreeGrafter"/>
</dbReference>
<proteinExistence type="inferred from homology"/>
<sequence length="223" mass="23319">MGPGPCGRLEIRPVPRLGLYGQGSAGVILAAFGCAATYWLRFVTAAPSWAGSITKTLSTALLAVSAYLSGAPALLVAGLGFGAAGDFALSRPGKLAFLAGMAAFAIGHLAYAKLMWTPANAWQNWPYGLVMLALAASTAIWLIPRTGDLRWPVAGYVLIITAMALAALTLPGDQTATAVGAGLFLLSDLLLGIHLFVAPRRSLAYALWPTYWLGQRYILLGSL</sequence>
<evidence type="ECO:0000256" key="6">
    <source>
        <dbReference type="SAM" id="Phobius"/>
    </source>
</evidence>
<dbReference type="Pfam" id="PF07947">
    <property type="entry name" value="YhhN"/>
    <property type="match status" value="1"/>
</dbReference>
<evidence type="ECO:0000313" key="8">
    <source>
        <dbReference type="Proteomes" id="UP000233742"/>
    </source>
</evidence>
<evidence type="ECO:0000256" key="2">
    <source>
        <dbReference type="ARBA" id="ARBA00007375"/>
    </source>
</evidence>
<dbReference type="AlphaFoldDB" id="A0A2K9EZ35"/>
<feature type="transmembrane region" description="Helical" evidence="6">
    <location>
        <begin position="151"/>
        <end position="170"/>
    </location>
</feature>
<comment type="subcellular location">
    <subcellularLocation>
        <location evidence="1">Membrane</location>
        <topology evidence="1">Multi-pass membrane protein</topology>
    </subcellularLocation>
</comment>
<evidence type="ECO:0000256" key="1">
    <source>
        <dbReference type="ARBA" id="ARBA00004141"/>
    </source>
</evidence>
<keyword evidence="5 6" id="KW-0472">Membrane</keyword>
<keyword evidence="8" id="KW-1185">Reference proteome</keyword>